<reference evidence="10 11" key="1">
    <citation type="journal article" date="2018" name="Gigascience">
        <title>Genomes of trombidid mites reveal novel predicted allergens and laterally-transferred genes associated with secondary metabolism.</title>
        <authorList>
            <person name="Dong X."/>
            <person name="Chaisiri K."/>
            <person name="Xia D."/>
            <person name="Armstrong S.D."/>
            <person name="Fang Y."/>
            <person name="Donnelly M.J."/>
            <person name="Kadowaki T."/>
            <person name="McGarry J.W."/>
            <person name="Darby A.C."/>
            <person name="Makepeace B.L."/>
        </authorList>
    </citation>
    <scope>NUCLEOTIDE SEQUENCE [LARGE SCALE GENOMIC DNA]</scope>
    <source>
        <strain evidence="10">UoL-WK</strain>
    </source>
</reference>
<evidence type="ECO:0000256" key="5">
    <source>
        <dbReference type="ARBA" id="ARBA00023002"/>
    </source>
</evidence>
<dbReference type="GO" id="GO:0006633">
    <property type="term" value="P:fatty acid biosynthetic process"/>
    <property type="evidence" value="ECO:0007669"/>
    <property type="project" value="UniProtKB-KW"/>
</dbReference>
<evidence type="ECO:0000256" key="7">
    <source>
        <dbReference type="ARBA" id="ARBA00023160"/>
    </source>
</evidence>
<evidence type="ECO:0000313" key="11">
    <source>
        <dbReference type="Proteomes" id="UP000285301"/>
    </source>
</evidence>
<keyword evidence="1" id="KW-0596">Phosphopantetheine</keyword>
<evidence type="ECO:0000256" key="3">
    <source>
        <dbReference type="ARBA" id="ARBA00022832"/>
    </source>
</evidence>
<evidence type="ECO:0000256" key="8">
    <source>
        <dbReference type="ARBA" id="ARBA00023268"/>
    </source>
</evidence>
<dbReference type="STRING" id="1965070.A0A3S3Q9X6"/>
<dbReference type="OrthoDB" id="329835at2759"/>
<organism evidence="10 11">
    <name type="scientific">Dinothrombium tinctorium</name>
    <dbReference type="NCBI Taxonomy" id="1965070"/>
    <lineage>
        <taxon>Eukaryota</taxon>
        <taxon>Metazoa</taxon>
        <taxon>Ecdysozoa</taxon>
        <taxon>Arthropoda</taxon>
        <taxon>Chelicerata</taxon>
        <taxon>Arachnida</taxon>
        <taxon>Acari</taxon>
        <taxon>Acariformes</taxon>
        <taxon>Trombidiformes</taxon>
        <taxon>Prostigmata</taxon>
        <taxon>Anystina</taxon>
        <taxon>Parasitengona</taxon>
        <taxon>Trombidioidea</taxon>
        <taxon>Trombidiidae</taxon>
        <taxon>Dinothrombium</taxon>
    </lineage>
</organism>
<keyword evidence="6" id="KW-0443">Lipid metabolism</keyword>
<keyword evidence="7" id="KW-0275">Fatty acid biosynthesis</keyword>
<keyword evidence="2" id="KW-0444">Lipid biosynthesis</keyword>
<keyword evidence="11" id="KW-1185">Reference proteome</keyword>
<evidence type="ECO:0000259" key="9">
    <source>
        <dbReference type="Pfam" id="PF00109"/>
    </source>
</evidence>
<evidence type="ECO:0000256" key="2">
    <source>
        <dbReference type="ARBA" id="ARBA00022516"/>
    </source>
</evidence>
<gene>
    <name evidence="10" type="ORF">B4U79_04781</name>
</gene>
<evidence type="ECO:0000313" key="10">
    <source>
        <dbReference type="EMBL" id="RWS06022.1"/>
    </source>
</evidence>
<keyword evidence="3" id="KW-0276">Fatty acid metabolism</keyword>
<dbReference type="PANTHER" id="PTHR43775">
    <property type="entry name" value="FATTY ACID SYNTHASE"/>
    <property type="match status" value="1"/>
</dbReference>
<dbReference type="SUPFAM" id="SSF53901">
    <property type="entry name" value="Thiolase-like"/>
    <property type="match status" value="1"/>
</dbReference>
<dbReference type="Pfam" id="PF00109">
    <property type="entry name" value="ketoacyl-synt"/>
    <property type="match status" value="1"/>
</dbReference>
<dbReference type="Proteomes" id="UP000285301">
    <property type="component" value="Unassembled WGS sequence"/>
</dbReference>
<dbReference type="InterPro" id="IPR014030">
    <property type="entry name" value="Ketoacyl_synth_N"/>
</dbReference>
<dbReference type="GO" id="GO:0004312">
    <property type="term" value="F:fatty acid synthase activity"/>
    <property type="evidence" value="ECO:0007669"/>
    <property type="project" value="TreeGrafter"/>
</dbReference>
<dbReference type="PANTHER" id="PTHR43775:SF7">
    <property type="entry name" value="FATTY ACID SYNTHASE"/>
    <property type="match status" value="1"/>
</dbReference>
<evidence type="ECO:0000256" key="6">
    <source>
        <dbReference type="ARBA" id="ARBA00023098"/>
    </source>
</evidence>
<evidence type="ECO:0000256" key="1">
    <source>
        <dbReference type="ARBA" id="ARBA00022450"/>
    </source>
</evidence>
<name>A0A3S3Q9X6_9ACAR</name>
<dbReference type="InterPro" id="IPR050091">
    <property type="entry name" value="PKS_NRPS_Biosynth_Enz"/>
</dbReference>
<dbReference type="Gene3D" id="3.40.47.10">
    <property type="match status" value="1"/>
</dbReference>
<protein>
    <submittedName>
        <fullName evidence="10">Fatty acid synthase-like protein</fullName>
    </submittedName>
</protein>
<keyword evidence="8" id="KW-0511">Multifunctional enzyme</keyword>
<proteinExistence type="predicted"/>
<accession>A0A3S3Q9X6</accession>
<dbReference type="InterPro" id="IPR016039">
    <property type="entry name" value="Thiolase-like"/>
</dbReference>
<sequence length="100" mass="11504">MQTYSLKGEEIVISGISGRFPEANNVEEFWHKLITGQELYSCNDRRWPVGYMGLPSFSGKVSGEVKCDAEFFKLHKDECKLLDPQYRMALEVVYEAIYDA</sequence>
<keyword evidence="5" id="KW-0560">Oxidoreductase</keyword>
<feature type="domain" description="Beta-ketoacyl synthase-like N-terminal" evidence="9">
    <location>
        <begin position="9"/>
        <end position="100"/>
    </location>
</feature>
<dbReference type="GO" id="GO:0016491">
    <property type="term" value="F:oxidoreductase activity"/>
    <property type="evidence" value="ECO:0007669"/>
    <property type="project" value="UniProtKB-KW"/>
</dbReference>
<evidence type="ECO:0000256" key="4">
    <source>
        <dbReference type="ARBA" id="ARBA00022857"/>
    </source>
</evidence>
<keyword evidence="4" id="KW-0521">NADP</keyword>
<comment type="caution">
    <text evidence="10">The sequence shown here is derived from an EMBL/GenBank/DDBJ whole genome shotgun (WGS) entry which is preliminary data.</text>
</comment>
<dbReference type="EMBL" id="NCKU01004388">
    <property type="protein sequence ID" value="RWS06022.1"/>
    <property type="molecule type" value="Genomic_DNA"/>
</dbReference>
<dbReference type="AlphaFoldDB" id="A0A3S3Q9X6"/>
<feature type="non-terminal residue" evidence="10">
    <location>
        <position position="100"/>
    </location>
</feature>